<proteinExistence type="predicted"/>
<feature type="compositionally biased region" description="Acidic residues" evidence="1">
    <location>
        <begin position="328"/>
        <end position="339"/>
    </location>
</feature>
<feature type="compositionally biased region" description="Basic and acidic residues" evidence="1">
    <location>
        <begin position="162"/>
        <end position="171"/>
    </location>
</feature>
<dbReference type="AlphaFoldDB" id="A0A8J2Q4Q5"/>
<feature type="region of interest" description="Disordered" evidence="1">
    <location>
        <begin position="608"/>
        <end position="629"/>
    </location>
</feature>
<dbReference type="GO" id="GO:0016593">
    <property type="term" value="C:Cdc73/Paf1 complex"/>
    <property type="evidence" value="ECO:0007669"/>
    <property type="project" value="TreeGrafter"/>
</dbReference>
<dbReference type="PROSITE" id="PS51360">
    <property type="entry name" value="PLUS3"/>
    <property type="match status" value="1"/>
</dbReference>
<feature type="compositionally biased region" description="Basic and acidic residues" evidence="1">
    <location>
        <begin position="230"/>
        <end position="293"/>
    </location>
</feature>
<feature type="region of interest" description="Disordered" evidence="1">
    <location>
        <begin position="1"/>
        <end position="171"/>
    </location>
</feature>
<feature type="compositionally biased region" description="Basic residues" evidence="1">
    <location>
        <begin position="201"/>
        <end position="213"/>
    </location>
</feature>
<feature type="region of interest" description="Disordered" evidence="1">
    <location>
        <begin position="201"/>
        <end position="370"/>
    </location>
</feature>
<evidence type="ECO:0000313" key="3">
    <source>
        <dbReference type="EMBL" id="CAG7833596.1"/>
    </source>
</evidence>
<evidence type="ECO:0000313" key="4">
    <source>
        <dbReference type="Proteomes" id="UP000708208"/>
    </source>
</evidence>
<feature type="compositionally biased region" description="Polar residues" evidence="1">
    <location>
        <begin position="219"/>
        <end position="229"/>
    </location>
</feature>
<gene>
    <name evidence="3" type="ORF">AFUS01_LOCUS43203</name>
</gene>
<dbReference type="PANTHER" id="PTHR13115:SF8">
    <property type="entry name" value="RNA POLYMERASE-ASSOCIATED PROTEIN RTF1 HOMOLOG"/>
    <property type="match status" value="1"/>
</dbReference>
<keyword evidence="4" id="KW-1185">Reference proteome</keyword>
<evidence type="ECO:0000256" key="1">
    <source>
        <dbReference type="SAM" id="MobiDB-lite"/>
    </source>
</evidence>
<reference evidence="3" key="1">
    <citation type="submission" date="2021-06" db="EMBL/GenBank/DDBJ databases">
        <authorList>
            <person name="Hodson N. C."/>
            <person name="Mongue J. A."/>
            <person name="Jaron S. K."/>
        </authorList>
    </citation>
    <scope>NUCLEOTIDE SEQUENCE</scope>
</reference>
<dbReference type="SMART" id="SM00719">
    <property type="entry name" value="Plus3"/>
    <property type="match status" value="1"/>
</dbReference>
<feature type="compositionally biased region" description="Acidic residues" evidence="1">
    <location>
        <begin position="146"/>
        <end position="161"/>
    </location>
</feature>
<dbReference type="GO" id="GO:0003677">
    <property type="term" value="F:DNA binding"/>
    <property type="evidence" value="ECO:0007669"/>
    <property type="project" value="InterPro"/>
</dbReference>
<name>A0A8J2Q4Q5_9HEXA</name>
<feature type="domain" description="Plus3" evidence="2">
    <location>
        <begin position="371"/>
        <end position="505"/>
    </location>
</feature>
<dbReference type="GO" id="GO:1990269">
    <property type="term" value="F:RNA polymerase II C-terminal domain phosphoserine binding"/>
    <property type="evidence" value="ECO:0007669"/>
    <property type="project" value="TreeGrafter"/>
</dbReference>
<feature type="compositionally biased region" description="Basic residues" evidence="1">
    <location>
        <begin position="85"/>
        <end position="98"/>
    </location>
</feature>
<dbReference type="PANTHER" id="PTHR13115">
    <property type="entry name" value="RNA POLYMERASE-ASSOCIATED PROTEIN RTF1 HOMOLOG"/>
    <property type="match status" value="1"/>
</dbReference>
<dbReference type="Pfam" id="PF03126">
    <property type="entry name" value="Plus-3"/>
    <property type="match status" value="1"/>
</dbReference>
<feature type="compositionally biased region" description="Low complexity" evidence="1">
    <location>
        <begin position="67"/>
        <end position="78"/>
    </location>
</feature>
<dbReference type="OrthoDB" id="166375at2759"/>
<dbReference type="Proteomes" id="UP000708208">
    <property type="component" value="Unassembled WGS sequence"/>
</dbReference>
<feature type="compositionally biased region" description="Basic residues" evidence="1">
    <location>
        <begin position="1"/>
        <end position="10"/>
    </location>
</feature>
<sequence>MSSRNGKRKSAVLLDSDSDSNSGSGSGSGSDLEKEMLSLSKNKKQEMLSLSKNKKQVPATKKVKQESSGSDSSDSGSDWGETTKSKKKVYSKKKKATRRSMSPSQSSESEQDDVASSVAVSEPVVKKPPEDLEEGEVSTSEASDASSEEFYDGYDDQLMGDEADKKMLSQMNDFEREQEIFKRQEQRDKLKTRFEIEKKLKQAKKKELKRQKKEGKLESQNQAMISPTSRNEEGEFKMDAKERSKERKKTVENKVDKKTQAMDALKARREDRKARLEEKEKLRVEEEQKKAETVADDDFDIPSSKDETASTASGIEKSKKKLKASDIYSDDSDGSEWEEENKSSVPARKKSDSESKSSESEDDRQKRPQYVDKVDELNKIRISRIKLEKWVHLPFFARVVKNTFVRIGIGTNSKHPEKSIYRIAEILDVVETAKIYQLGLTRTNKGVRLRHGLDERVFRLEFVSNSDFNKEEFDRWVETCNNRGVVLPTTDDIHKKEKEIREATNYQFKEEDIDHIIQEKQKFKQSPVNFAVKKTHLMKEREMALMLGNDRRAEELLHEIAEVDERAKELDKLRTQSISSISYINERNRKKNVEEAEKAILEEVKATKGKRTEDPFTRRNTRPSRPSVLNPLAVDEAGVLLSVKADETKLLNETLFSLTDNIGDISMNLDDGESLNGRIELHDPAEPLNNQILSTGDLFSAHDFDIKLDLDARLPPVTLPNIARPTITPVKETGPRRSLNLEDYKRKRGLI</sequence>
<protein>
    <recommendedName>
        <fullName evidence="2">Plus3 domain-containing protein</fullName>
    </recommendedName>
</protein>
<feature type="compositionally biased region" description="Basic and acidic residues" evidence="1">
    <location>
        <begin position="608"/>
        <end position="617"/>
    </location>
</feature>
<dbReference type="EMBL" id="CAJVCH010569948">
    <property type="protein sequence ID" value="CAG7833596.1"/>
    <property type="molecule type" value="Genomic_DNA"/>
</dbReference>
<accession>A0A8J2Q4Q5</accession>
<comment type="caution">
    <text evidence="3">The sequence shown here is derived from an EMBL/GenBank/DDBJ whole genome shotgun (WGS) entry which is preliminary data.</text>
</comment>
<organism evidence="3 4">
    <name type="scientific">Allacma fusca</name>
    <dbReference type="NCBI Taxonomy" id="39272"/>
    <lineage>
        <taxon>Eukaryota</taxon>
        <taxon>Metazoa</taxon>
        <taxon>Ecdysozoa</taxon>
        <taxon>Arthropoda</taxon>
        <taxon>Hexapoda</taxon>
        <taxon>Collembola</taxon>
        <taxon>Symphypleona</taxon>
        <taxon>Sminthuridae</taxon>
        <taxon>Allacma</taxon>
    </lineage>
</organism>
<dbReference type="InterPro" id="IPR004343">
    <property type="entry name" value="Plus-3_dom"/>
</dbReference>
<feature type="compositionally biased region" description="Low complexity" evidence="1">
    <location>
        <begin position="100"/>
        <end position="123"/>
    </location>
</feature>
<feature type="compositionally biased region" description="Basic and acidic residues" evidence="1">
    <location>
        <begin position="349"/>
        <end position="370"/>
    </location>
</feature>
<evidence type="ECO:0000259" key="2">
    <source>
        <dbReference type="PROSITE" id="PS51360"/>
    </source>
</evidence>